<evidence type="ECO:0000313" key="2">
    <source>
        <dbReference type="Proteomes" id="UP000479132"/>
    </source>
</evidence>
<keyword evidence="2" id="KW-1185">Reference proteome</keyword>
<dbReference type="RefSeq" id="WP_165267318.1">
    <property type="nucleotide sequence ID" value="NZ_JAALLS010000006.1"/>
</dbReference>
<proteinExistence type="predicted"/>
<dbReference type="InterPro" id="IPR045390">
    <property type="entry name" value="ABC-3C_MC3"/>
</dbReference>
<dbReference type="AlphaFoldDB" id="A0A6M1T1Z9"/>
<protein>
    <submittedName>
        <fullName evidence="1">Uncharacterized protein</fullName>
    </submittedName>
</protein>
<accession>A0A6M1T1Z9</accession>
<dbReference type="Pfam" id="PF20131">
    <property type="entry name" value="MC3"/>
    <property type="match status" value="1"/>
</dbReference>
<evidence type="ECO:0000313" key="1">
    <source>
        <dbReference type="EMBL" id="NGP88019.1"/>
    </source>
</evidence>
<organism evidence="1 2">
    <name type="scientific">Fodinibius halophilus</name>
    <dbReference type="NCBI Taxonomy" id="1736908"/>
    <lineage>
        <taxon>Bacteria</taxon>
        <taxon>Pseudomonadati</taxon>
        <taxon>Balneolota</taxon>
        <taxon>Balneolia</taxon>
        <taxon>Balneolales</taxon>
        <taxon>Balneolaceae</taxon>
        <taxon>Fodinibius</taxon>
    </lineage>
</organism>
<sequence length="154" mass="18077">MSNIVDALYQTKYNPFKYGNFLASFYLELANVKNNILLSQLVIPLCSHHLFKPKIENAVFGEKRRSTIWTIFKDRVQLYDLQERLVKFETLTEQSFQYCLINDWLEIEPKKLEVVVRNDCEINFKTERSAANLGKLFSNLSVIEIYSFLGVKPQ</sequence>
<dbReference type="Proteomes" id="UP000479132">
    <property type="component" value="Unassembled WGS sequence"/>
</dbReference>
<name>A0A6M1T1Z9_9BACT</name>
<gene>
    <name evidence="1" type="ORF">G3569_06610</name>
</gene>
<comment type="caution">
    <text evidence="1">The sequence shown here is derived from an EMBL/GenBank/DDBJ whole genome shotgun (WGS) entry which is preliminary data.</text>
</comment>
<reference evidence="1 2" key="1">
    <citation type="submission" date="2020-02" db="EMBL/GenBank/DDBJ databases">
        <title>Aliifodinibius halophilus 2W32, complete genome.</title>
        <authorList>
            <person name="Li Y."/>
            <person name="Wu S."/>
        </authorList>
    </citation>
    <scope>NUCLEOTIDE SEQUENCE [LARGE SCALE GENOMIC DNA]</scope>
    <source>
        <strain evidence="1 2">2W32</strain>
    </source>
</reference>
<dbReference type="EMBL" id="JAALLS010000006">
    <property type="protein sequence ID" value="NGP88019.1"/>
    <property type="molecule type" value="Genomic_DNA"/>
</dbReference>